<dbReference type="AlphaFoldDB" id="A0A6I6ALN2"/>
<sequence length="297" mass="32523">MGRYGKLFLVGVLIVAGGCMPGVHVKKNPADKDKGIRYYRPKPYLFIYPAGRETTSYTDKGVKKSTVADKSDEFVNIELQYLPDFSEEYAIDVRTGFGTANVEITLEDGWNLTGINQDLDSQTDENLQGIASVLQSASSIVPGTDEAAPKEKGTLGKTQKFVVPATNVPLGYYESVIIETCVGKNRIKKQLCGWRYVGFAPFNSCPDMLYTGPTDEDADAIYGLAFRYGAMTFVKLGEMKYPDVSTRKPVDTIGTVQVSDEMGNVTELKQDAVPPAPGVGLKQDKLSLPPSLYQQKL</sequence>
<evidence type="ECO:0000313" key="1">
    <source>
        <dbReference type="EMBL" id="QGQ26105.1"/>
    </source>
</evidence>
<dbReference type="KEGG" id="gim:F1728_27015"/>
<dbReference type="EMBL" id="CP043930">
    <property type="protein sequence ID" value="QGQ26105.1"/>
    <property type="molecule type" value="Genomic_DNA"/>
</dbReference>
<gene>
    <name evidence="1" type="ORF">F1728_27015</name>
</gene>
<name>A0A6I6ALN2_9PLAN</name>
<evidence type="ECO:0000313" key="2">
    <source>
        <dbReference type="Proteomes" id="UP000427281"/>
    </source>
</evidence>
<keyword evidence="2" id="KW-1185">Reference proteome</keyword>
<dbReference type="RefSeq" id="WP_155366661.1">
    <property type="nucleotide sequence ID" value="NZ_CP043930.1"/>
</dbReference>
<dbReference type="PROSITE" id="PS51257">
    <property type="entry name" value="PROKAR_LIPOPROTEIN"/>
    <property type="match status" value="1"/>
</dbReference>
<reference evidence="1 2" key="1">
    <citation type="submission" date="2019-09" db="EMBL/GenBank/DDBJ databases">
        <title>Gimesia benthica sp. nov., a novel bacterium isolated from deep-sea water of the Northwest Indian Ocean.</title>
        <authorList>
            <person name="Dai X."/>
        </authorList>
    </citation>
    <scope>NUCLEOTIDE SEQUENCE [LARGE SCALE GENOMIC DNA]</scope>
    <source>
        <strain evidence="1 2">E7</strain>
    </source>
</reference>
<organism evidence="1 2">
    <name type="scientific">Gimesia benthica</name>
    <dbReference type="NCBI Taxonomy" id="2608982"/>
    <lineage>
        <taxon>Bacteria</taxon>
        <taxon>Pseudomonadati</taxon>
        <taxon>Planctomycetota</taxon>
        <taxon>Planctomycetia</taxon>
        <taxon>Planctomycetales</taxon>
        <taxon>Planctomycetaceae</taxon>
        <taxon>Gimesia</taxon>
    </lineage>
</organism>
<protein>
    <recommendedName>
        <fullName evidence="3">Lipoprotein</fullName>
    </recommendedName>
</protein>
<dbReference type="Proteomes" id="UP000427281">
    <property type="component" value="Chromosome"/>
</dbReference>
<evidence type="ECO:0008006" key="3">
    <source>
        <dbReference type="Google" id="ProtNLM"/>
    </source>
</evidence>
<proteinExistence type="predicted"/>
<accession>A0A6I6ALN2</accession>